<accession>A0A087DTE8</accession>
<feature type="compositionally biased region" description="Low complexity" evidence="1">
    <location>
        <begin position="30"/>
        <end position="49"/>
    </location>
</feature>
<feature type="chain" id="PRO_5038944427" description="Lipoprotein" evidence="2">
    <location>
        <begin position="31"/>
        <end position="209"/>
    </location>
</feature>
<evidence type="ECO:0000313" key="3">
    <source>
        <dbReference type="EMBL" id="KFI98798.1"/>
    </source>
</evidence>
<evidence type="ECO:0000256" key="2">
    <source>
        <dbReference type="SAM" id="SignalP"/>
    </source>
</evidence>
<feature type="compositionally biased region" description="Basic and acidic residues" evidence="1">
    <location>
        <begin position="50"/>
        <end position="62"/>
    </location>
</feature>
<proteinExistence type="predicted"/>
<keyword evidence="2" id="KW-0732">Signal</keyword>
<keyword evidence="4" id="KW-1185">Reference proteome</keyword>
<name>A0A087DTE8_9BIFI</name>
<organism evidence="3 4">
    <name type="scientific">Bifidobacterium stellenboschense</name>
    <dbReference type="NCBI Taxonomy" id="762211"/>
    <lineage>
        <taxon>Bacteria</taxon>
        <taxon>Bacillati</taxon>
        <taxon>Actinomycetota</taxon>
        <taxon>Actinomycetes</taxon>
        <taxon>Bifidobacteriales</taxon>
        <taxon>Bifidobacteriaceae</taxon>
        <taxon>Bifidobacterium</taxon>
    </lineage>
</organism>
<feature type="region of interest" description="Disordered" evidence="1">
    <location>
        <begin position="30"/>
        <end position="90"/>
    </location>
</feature>
<feature type="signal peptide" evidence="2">
    <location>
        <begin position="1"/>
        <end position="30"/>
    </location>
</feature>
<evidence type="ECO:0000313" key="4">
    <source>
        <dbReference type="Proteomes" id="UP000029004"/>
    </source>
</evidence>
<comment type="caution">
    <text evidence="3">The sequence shown here is derived from an EMBL/GenBank/DDBJ whole genome shotgun (WGS) entry which is preliminary data.</text>
</comment>
<gene>
    <name evidence="3" type="ORF">BSTEL_1325</name>
</gene>
<evidence type="ECO:0000256" key="1">
    <source>
        <dbReference type="SAM" id="MobiDB-lite"/>
    </source>
</evidence>
<reference evidence="3 4" key="1">
    <citation type="submission" date="2014-03" db="EMBL/GenBank/DDBJ databases">
        <title>Genomics of Bifidobacteria.</title>
        <authorList>
            <person name="Ventura M."/>
            <person name="Milani C."/>
            <person name="Lugli G.A."/>
        </authorList>
    </citation>
    <scope>NUCLEOTIDE SEQUENCE [LARGE SCALE GENOMIC DNA]</scope>
    <source>
        <strain evidence="3 4">DSM 23968</strain>
    </source>
</reference>
<protein>
    <recommendedName>
        <fullName evidence="5">Lipoprotein</fullName>
    </recommendedName>
</protein>
<dbReference type="Proteomes" id="UP000029004">
    <property type="component" value="Unassembled WGS sequence"/>
</dbReference>
<feature type="compositionally biased region" description="Low complexity" evidence="1">
    <location>
        <begin position="63"/>
        <end position="90"/>
    </location>
</feature>
<dbReference type="AlphaFoldDB" id="A0A087DTE8"/>
<sequence>MGVRIGRALAAMMLCGALAIGLGACGSSNASDANGSANGSANSSQTSGDSSKKSEQSGKSDSDGSATTTDGSDSASTSSDASGSGDASASAAPVDITGTYEFSDFGKDCTKDCKITVTVKDGMISAVMSDDFGEYPYWYGTVDSASIAKTGKWTSKADPKSAQGRKVAKSEFGSEDSTKEFTYDAKAKSINFDLKFYVRVNHVKAKLVG</sequence>
<evidence type="ECO:0008006" key="5">
    <source>
        <dbReference type="Google" id="ProtNLM"/>
    </source>
</evidence>
<dbReference type="PROSITE" id="PS51257">
    <property type="entry name" value="PROKAR_LIPOPROTEIN"/>
    <property type="match status" value="1"/>
</dbReference>
<dbReference type="EMBL" id="JGZP01000007">
    <property type="protein sequence ID" value="KFI98798.1"/>
    <property type="molecule type" value="Genomic_DNA"/>
</dbReference>